<accession>A0A0F8Y4M9</accession>
<proteinExistence type="predicted"/>
<evidence type="ECO:0000313" key="1">
    <source>
        <dbReference type="EMBL" id="KKK68600.1"/>
    </source>
</evidence>
<gene>
    <name evidence="1" type="ORF">LCGC14_2942430</name>
</gene>
<organism evidence="1">
    <name type="scientific">marine sediment metagenome</name>
    <dbReference type="NCBI Taxonomy" id="412755"/>
    <lineage>
        <taxon>unclassified sequences</taxon>
        <taxon>metagenomes</taxon>
        <taxon>ecological metagenomes</taxon>
    </lineage>
</organism>
<dbReference type="EMBL" id="LAZR01059056">
    <property type="protein sequence ID" value="KKK68600.1"/>
    <property type="molecule type" value="Genomic_DNA"/>
</dbReference>
<sequence length="224" mass="24853">MQVIEDEVIGELRYLTVKFDQAEIIADGGVISQGAAQRYFAKERPDLKIKKCGSFKLNPQERTVTMRVGVVDKPLLTLTGADGSKIEGEKLENCGCGERKNQAVTVTVSDEVSKVKFLNPGYDEIQAKCVTFQREYDAIVILYDKLETRYSKLIEKYDALVTAVSKDAQKFSDLLVENERLNKYIEHCGGPDEDSADLADAKEVIESADSVPLSEVEGDDTTTK</sequence>
<comment type="caution">
    <text evidence="1">The sequence shown here is derived from an EMBL/GenBank/DDBJ whole genome shotgun (WGS) entry which is preliminary data.</text>
</comment>
<name>A0A0F8Y4M9_9ZZZZ</name>
<dbReference type="AlphaFoldDB" id="A0A0F8Y4M9"/>
<reference evidence="1" key="1">
    <citation type="journal article" date="2015" name="Nature">
        <title>Complex archaea that bridge the gap between prokaryotes and eukaryotes.</title>
        <authorList>
            <person name="Spang A."/>
            <person name="Saw J.H."/>
            <person name="Jorgensen S.L."/>
            <person name="Zaremba-Niedzwiedzka K."/>
            <person name="Martijn J."/>
            <person name="Lind A.E."/>
            <person name="van Eijk R."/>
            <person name="Schleper C."/>
            <person name="Guy L."/>
            <person name="Ettema T.J."/>
        </authorList>
    </citation>
    <scope>NUCLEOTIDE SEQUENCE</scope>
</reference>
<protein>
    <submittedName>
        <fullName evidence="1">Uncharacterized protein</fullName>
    </submittedName>
</protein>